<proteinExistence type="predicted"/>
<protein>
    <submittedName>
        <fullName evidence="1">4-carboxy-2-hydroxymuconate-6-semialdehyde dehydrogenase</fullName>
    </submittedName>
</protein>
<name>A0A6J4NNG9_9BURK</name>
<accession>A0A6J4NNG9</accession>
<feature type="non-terminal residue" evidence="1">
    <location>
        <position position="27"/>
    </location>
</feature>
<dbReference type="AlphaFoldDB" id="A0A6J4NNG9"/>
<gene>
    <name evidence="1" type="ORF">AVDCRST_MAG51-464</name>
</gene>
<reference evidence="1" key="1">
    <citation type="submission" date="2020-02" db="EMBL/GenBank/DDBJ databases">
        <authorList>
            <person name="Meier V. D."/>
        </authorList>
    </citation>
    <scope>NUCLEOTIDE SEQUENCE</scope>
    <source>
        <strain evidence="1">AVDCRST_MAG51</strain>
    </source>
</reference>
<evidence type="ECO:0000313" key="1">
    <source>
        <dbReference type="EMBL" id="CAA9393187.1"/>
    </source>
</evidence>
<sequence length="27" mass="2846">MTQPVRIALAGPGAFGVKHLDALKLIE</sequence>
<organism evidence="1">
    <name type="scientific">uncultured Ramlibacter sp</name>
    <dbReference type="NCBI Taxonomy" id="260755"/>
    <lineage>
        <taxon>Bacteria</taxon>
        <taxon>Pseudomonadati</taxon>
        <taxon>Pseudomonadota</taxon>
        <taxon>Betaproteobacteria</taxon>
        <taxon>Burkholderiales</taxon>
        <taxon>Comamonadaceae</taxon>
        <taxon>Ramlibacter</taxon>
        <taxon>environmental samples</taxon>
    </lineage>
</organism>
<dbReference type="EMBL" id="CADCUX010000131">
    <property type="protein sequence ID" value="CAA9393187.1"/>
    <property type="molecule type" value="Genomic_DNA"/>
</dbReference>